<dbReference type="AlphaFoldDB" id="W9R4I5"/>
<gene>
    <name evidence="1" type="ORF">L484_008914</name>
</gene>
<organism evidence="1 2">
    <name type="scientific">Morus notabilis</name>
    <dbReference type="NCBI Taxonomy" id="981085"/>
    <lineage>
        <taxon>Eukaryota</taxon>
        <taxon>Viridiplantae</taxon>
        <taxon>Streptophyta</taxon>
        <taxon>Embryophyta</taxon>
        <taxon>Tracheophyta</taxon>
        <taxon>Spermatophyta</taxon>
        <taxon>Magnoliopsida</taxon>
        <taxon>eudicotyledons</taxon>
        <taxon>Gunneridae</taxon>
        <taxon>Pentapetalae</taxon>
        <taxon>rosids</taxon>
        <taxon>fabids</taxon>
        <taxon>Rosales</taxon>
        <taxon>Moraceae</taxon>
        <taxon>Moreae</taxon>
        <taxon>Morus</taxon>
    </lineage>
</organism>
<name>W9R4I5_9ROSA</name>
<evidence type="ECO:0000313" key="2">
    <source>
        <dbReference type="Proteomes" id="UP000030645"/>
    </source>
</evidence>
<sequence length="95" mass="10988">MNILRGQSDDVAYFEGENARNRGWSASHSISDHRHRQNKRIINGEMREYLFVPNVKETPHRPIHGNCATRSLGKLPSWSHNLTNPFLVPQLPNHH</sequence>
<keyword evidence="2" id="KW-1185">Reference proteome</keyword>
<protein>
    <submittedName>
        <fullName evidence="1">Uncharacterized protein</fullName>
    </submittedName>
</protein>
<reference evidence="2" key="1">
    <citation type="submission" date="2013-01" db="EMBL/GenBank/DDBJ databases">
        <title>Draft Genome Sequence of a Mulberry Tree, Morus notabilis C.K. Schneid.</title>
        <authorList>
            <person name="He N."/>
            <person name="Zhao S."/>
        </authorList>
    </citation>
    <scope>NUCLEOTIDE SEQUENCE</scope>
</reference>
<dbReference type="EMBL" id="KE344568">
    <property type="protein sequence ID" value="EXB67897.1"/>
    <property type="molecule type" value="Genomic_DNA"/>
</dbReference>
<proteinExistence type="predicted"/>
<evidence type="ECO:0000313" key="1">
    <source>
        <dbReference type="EMBL" id="EXB67897.1"/>
    </source>
</evidence>
<dbReference type="Proteomes" id="UP000030645">
    <property type="component" value="Unassembled WGS sequence"/>
</dbReference>
<accession>W9R4I5</accession>